<dbReference type="EMBL" id="CM000786">
    <property type="protein sequence ID" value="AQK39766.1"/>
    <property type="molecule type" value="Genomic_DNA"/>
</dbReference>
<proteinExistence type="predicted"/>
<reference evidence="1" key="1">
    <citation type="submission" date="2015-12" db="EMBL/GenBank/DDBJ databases">
        <title>Update maize B73 reference genome by single molecule sequencing technologies.</title>
        <authorList>
            <consortium name="Maize Genome Sequencing Project"/>
            <person name="Ware D."/>
        </authorList>
    </citation>
    <scope>NUCLEOTIDE SEQUENCE</scope>
    <source>
        <tissue evidence="1">Seedling</tissue>
    </source>
</reference>
<accession>A0A1D6IUS1</accession>
<evidence type="ECO:0000313" key="1">
    <source>
        <dbReference type="EMBL" id="AQK39766.1"/>
    </source>
</evidence>
<name>A0A1D6IUS1_MAIZE</name>
<gene>
    <name evidence="1" type="ORF">ZEAMMB73_Zm00001d023674</name>
</gene>
<dbReference type="InParanoid" id="A0A1D6IUS1"/>
<organism evidence="1">
    <name type="scientific">Zea mays</name>
    <name type="common">Maize</name>
    <dbReference type="NCBI Taxonomy" id="4577"/>
    <lineage>
        <taxon>Eukaryota</taxon>
        <taxon>Viridiplantae</taxon>
        <taxon>Streptophyta</taxon>
        <taxon>Embryophyta</taxon>
        <taxon>Tracheophyta</taxon>
        <taxon>Spermatophyta</taxon>
        <taxon>Magnoliopsida</taxon>
        <taxon>Liliopsida</taxon>
        <taxon>Poales</taxon>
        <taxon>Poaceae</taxon>
        <taxon>PACMAD clade</taxon>
        <taxon>Panicoideae</taxon>
        <taxon>Andropogonodae</taxon>
        <taxon>Andropogoneae</taxon>
        <taxon>Tripsacinae</taxon>
        <taxon>Zea</taxon>
    </lineage>
</organism>
<protein>
    <submittedName>
        <fullName evidence="1">Uncharacterized protein</fullName>
    </submittedName>
</protein>
<sequence length="169" mass="19224">MRGQRLYDSLKALSDVSGPLNPFLLCLAMVDMLVLFETPPDFALFKALDKGKLEKFECLTEFIPNSLVDLNQKNFTGSCMRIVSPFSSSSMNGFWRISVSVVKVYGAWQDHPPCLSYQENDRISVPTLSLAMEIERYIFVCMVSWQIKKQLAADTITVVDTSRDSRHVW</sequence>
<dbReference type="AlphaFoldDB" id="A0A1D6IUS1"/>